<evidence type="ECO:0008006" key="3">
    <source>
        <dbReference type="Google" id="ProtNLM"/>
    </source>
</evidence>
<comment type="caution">
    <text evidence="1">The sequence shown here is derived from an EMBL/GenBank/DDBJ whole genome shotgun (WGS) entry which is preliminary data.</text>
</comment>
<evidence type="ECO:0000313" key="1">
    <source>
        <dbReference type="EMBL" id="KOS07167.1"/>
    </source>
</evidence>
<dbReference type="EMBL" id="LIYD01000005">
    <property type="protein sequence ID" value="KOS07167.1"/>
    <property type="molecule type" value="Genomic_DNA"/>
</dbReference>
<dbReference type="PATRIC" id="fig|1202724.3.peg.3071"/>
<organism evidence="1 2">
    <name type="scientific">Flavobacterium akiainvivens</name>
    <dbReference type="NCBI Taxonomy" id="1202724"/>
    <lineage>
        <taxon>Bacteria</taxon>
        <taxon>Pseudomonadati</taxon>
        <taxon>Bacteroidota</taxon>
        <taxon>Flavobacteriia</taxon>
        <taxon>Flavobacteriales</taxon>
        <taxon>Flavobacteriaceae</taxon>
        <taxon>Flavobacterium</taxon>
    </lineage>
</organism>
<sequence length="218" mass="25877">MFSFAQDSLQTERKSIITFSLLSPTLSLAPRYSVGYVHKLNSRWWAGLEAGYGNDGINIVKEPLGDSDVTGSDYRLFELRPELYYDIRNRGKLKHTVSLEVFYINHRDRFITDKYRDKSESRWYEYDAADYKRIKTGFNLNYGVLYYLTPKLMLWQKMGVGLKNRNVKYDNFVNNRPSERYDNDDDHFDLFGMDSHLEKEGNYFGFNFNMELKLAYQF</sequence>
<dbReference type="Proteomes" id="UP000037755">
    <property type="component" value="Unassembled WGS sequence"/>
</dbReference>
<protein>
    <recommendedName>
        <fullName evidence="3">Outer membrane protein beta-barrel domain-containing protein</fullName>
    </recommendedName>
</protein>
<reference evidence="1 2" key="1">
    <citation type="submission" date="2015-08" db="EMBL/GenBank/DDBJ databases">
        <title>Whole genome sequence of Flavobacterium akiainvivens IK-1T, from decaying Wikstroemia oahuensis, an endemic Hawaiian shrub.</title>
        <authorList>
            <person name="Wan X."/>
            <person name="Hou S."/>
            <person name="Saito J."/>
            <person name="Donachie S."/>
        </authorList>
    </citation>
    <scope>NUCLEOTIDE SEQUENCE [LARGE SCALE GENOMIC DNA]</scope>
    <source>
        <strain evidence="1 2">IK-1</strain>
    </source>
</reference>
<proteinExistence type="predicted"/>
<dbReference type="AlphaFoldDB" id="A0A0M8MJN0"/>
<evidence type="ECO:0000313" key="2">
    <source>
        <dbReference type="Proteomes" id="UP000037755"/>
    </source>
</evidence>
<gene>
    <name evidence="1" type="ORF">AM493_14795</name>
</gene>
<keyword evidence="2" id="KW-1185">Reference proteome</keyword>
<accession>A0A0M8MJN0</accession>
<dbReference type="STRING" id="1202724.AM493_14795"/>
<name>A0A0M8MJN0_9FLAO</name>